<dbReference type="SUPFAM" id="SSF46689">
    <property type="entry name" value="Homeodomain-like"/>
    <property type="match status" value="2"/>
</dbReference>
<protein>
    <submittedName>
        <fullName evidence="5">Helix-turn-helix transcriptional regulator</fullName>
    </submittedName>
</protein>
<dbReference type="SMART" id="SM00342">
    <property type="entry name" value="HTH_ARAC"/>
    <property type="match status" value="1"/>
</dbReference>
<proteinExistence type="predicted"/>
<dbReference type="InterPro" id="IPR020449">
    <property type="entry name" value="Tscrpt_reg_AraC-type_HTH"/>
</dbReference>
<gene>
    <name evidence="5" type="ORF">G3574_14130</name>
</gene>
<dbReference type="GO" id="GO:0003700">
    <property type="term" value="F:DNA-binding transcription factor activity"/>
    <property type="evidence" value="ECO:0007669"/>
    <property type="project" value="InterPro"/>
</dbReference>
<reference evidence="5 6" key="1">
    <citation type="submission" date="2020-02" db="EMBL/GenBank/DDBJ databases">
        <authorList>
            <person name="Kim M.K."/>
        </authorList>
    </citation>
    <scope>NUCLEOTIDE SEQUENCE [LARGE SCALE GENOMIC DNA]</scope>
    <source>
        <strain evidence="5 6">17J57-3</strain>
    </source>
</reference>
<keyword evidence="6" id="KW-1185">Reference proteome</keyword>
<evidence type="ECO:0000313" key="5">
    <source>
        <dbReference type="EMBL" id="NEX62222.1"/>
    </source>
</evidence>
<dbReference type="RefSeq" id="WP_163964244.1">
    <property type="nucleotide sequence ID" value="NZ_JAAIVB010000046.1"/>
</dbReference>
<dbReference type="Gene3D" id="1.10.10.60">
    <property type="entry name" value="Homeodomain-like"/>
    <property type="match status" value="2"/>
</dbReference>
<dbReference type="Pfam" id="PF12833">
    <property type="entry name" value="HTH_18"/>
    <property type="match status" value="1"/>
</dbReference>
<sequence>MQCARRIASRAEHALPVSTMVLPEKREAPLQILEQPALLLLRQGNVRIHERKSSPRQLPKGSIGYYPAGADYDGCTWTAGNDSLYCVLDLPETICASLLDRQPTWLSEIRQPLRFLDPKLMWWIDEIEQHCVAGEPNGALYTEAVSLALLTYLDARLCQRGDAAPARHESLSQQSVRKMQDYIDAHISESLSIRELALVCGYSPTHFARIFKEGFGMPVHQFVMQRRIALARNMLHSDDASLAEVAVSCGFSSQAHFNVSFKRREGMTPGDFRAARLR</sequence>
<name>A0A6B3SV24_9BURK</name>
<dbReference type="InterPro" id="IPR018062">
    <property type="entry name" value="HTH_AraC-typ_CS"/>
</dbReference>
<dbReference type="InterPro" id="IPR009057">
    <property type="entry name" value="Homeodomain-like_sf"/>
</dbReference>
<dbReference type="PANTHER" id="PTHR46796">
    <property type="entry name" value="HTH-TYPE TRANSCRIPTIONAL ACTIVATOR RHAS-RELATED"/>
    <property type="match status" value="1"/>
</dbReference>
<feature type="domain" description="HTH araC/xylS-type" evidence="4">
    <location>
        <begin position="177"/>
        <end position="275"/>
    </location>
</feature>
<dbReference type="PRINTS" id="PR00032">
    <property type="entry name" value="HTHARAC"/>
</dbReference>
<dbReference type="InterPro" id="IPR050204">
    <property type="entry name" value="AraC_XylS_family_regulators"/>
</dbReference>
<dbReference type="AlphaFoldDB" id="A0A6B3SV24"/>
<evidence type="ECO:0000256" key="3">
    <source>
        <dbReference type="ARBA" id="ARBA00023163"/>
    </source>
</evidence>
<dbReference type="EMBL" id="JAAIVB010000046">
    <property type="protein sequence ID" value="NEX62222.1"/>
    <property type="molecule type" value="Genomic_DNA"/>
</dbReference>
<dbReference type="Proteomes" id="UP000482155">
    <property type="component" value="Unassembled WGS sequence"/>
</dbReference>
<dbReference type="PROSITE" id="PS00041">
    <property type="entry name" value="HTH_ARAC_FAMILY_1"/>
    <property type="match status" value="1"/>
</dbReference>
<dbReference type="InterPro" id="IPR018060">
    <property type="entry name" value="HTH_AraC"/>
</dbReference>
<dbReference type="PANTHER" id="PTHR46796:SF6">
    <property type="entry name" value="ARAC SUBFAMILY"/>
    <property type="match status" value="1"/>
</dbReference>
<dbReference type="PROSITE" id="PS01124">
    <property type="entry name" value="HTH_ARAC_FAMILY_2"/>
    <property type="match status" value="1"/>
</dbReference>
<comment type="caution">
    <text evidence="5">The sequence shown here is derived from an EMBL/GenBank/DDBJ whole genome shotgun (WGS) entry which is preliminary data.</text>
</comment>
<keyword evidence="3" id="KW-0804">Transcription</keyword>
<evidence type="ECO:0000256" key="1">
    <source>
        <dbReference type="ARBA" id="ARBA00023015"/>
    </source>
</evidence>
<evidence type="ECO:0000259" key="4">
    <source>
        <dbReference type="PROSITE" id="PS01124"/>
    </source>
</evidence>
<evidence type="ECO:0000313" key="6">
    <source>
        <dbReference type="Proteomes" id="UP000482155"/>
    </source>
</evidence>
<keyword evidence="1" id="KW-0805">Transcription regulation</keyword>
<keyword evidence="2" id="KW-0238">DNA-binding</keyword>
<evidence type="ECO:0000256" key="2">
    <source>
        <dbReference type="ARBA" id="ARBA00023125"/>
    </source>
</evidence>
<organism evidence="5 6">
    <name type="scientific">Noviherbaspirillum galbum</name>
    <dbReference type="NCBI Taxonomy" id="2709383"/>
    <lineage>
        <taxon>Bacteria</taxon>
        <taxon>Pseudomonadati</taxon>
        <taxon>Pseudomonadota</taxon>
        <taxon>Betaproteobacteria</taxon>
        <taxon>Burkholderiales</taxon>
        <taxon>Oxalobacteraceae</taxon>
        <taxon>Noviherbaspirillum</taxon>
    </lineage>
</organism>
<dbReference type="GO" id="GO:0043565">
    <property type="term" value="F:sequence-specific DNA binding"/>
    <property type="evidence" value="ECO:0007669"/>
    <property type="project" value="InterPro"/>
</dbReference>
<accession>A0A6B3SV24</accession>